<proteinExistence type="predicted"/>
<keyword evidence="1" id="KW-0677">Repeat</keyword>
<dbReference type="Gene3D" id="2.160.20.80">
    <property type="entry name" value="E3 ubiquitin-protein ligase SopA"/>
    <property type="match status" value="1"/>
</dbReference>
<dbReference type="AlphaFoldDB" id="A3IKL0"/>
<keyword evidence="3" id="KW-1185">Reference proteome</keyword>
<dbReference type="InterPro" id="IPR001646">
    <property type="entry name" value="5peptide_repeat"/>
</dbReference>
<dbReference type="EMBL" id="AAXW01000003">
    <property type="protein sequence ID" value="EAZ93199.1"/>
    <property type="molecule type" value="Genomic_DNA"/>
</dbReference>
<gene>
    <name evidence="2" type="ORF">CY0110_03984</name>
</gene>
<protein>
    <recommendedName>
        <fullName evidence="4">Pentapeptide repeat-containing protein</fullName>
    </recommendedName>
</protein>
<dbReference type="PANTHER" id="PTHR47485">
    <property type="entry name" value="THYLAKOID LUMENAL 17.4 KDA PROTEIN, CHLOROPLASTIC"/>
    <property type="match status" value="1"/>
</dbReference>
<dbReference type="Pfam" id="PF00805">
    <property type="entry name" value="Pentapeptide"/>
    <property type="match status" value="1"/>
</dbReference>
<dbReference type="PANTHER" id="PTHR47485:SF1">
    <property type="entry name" value="THYLAKOID LUMENAL 17.4 KDA PROTEIN, CHLOROPLASTIC"/>
    <property type="match status" value="1"/>
</dbReference>
<evidence type="ECO:0008006" key="4">
    <source>
        <dbReference type="Google" id="ProtNLM"/>
    </source>
</evidence>
<dbReference type="RefSeq" id="WP_008273869.1">
    <property type="nucleotide sequence ID" value="NZ_AAXW01000003.1"/>
</dbReference>
<dbReference type="eggNOG" id="COG1357">
    <property type="taxonomic scope" value="Bacteria"/>
</dbReference>
<dbReference type="Proteomes" id="UP000003781">
    <property type="component" value="Unassembled WGS sequence"/>
</dbReference>
<dbReference type="SUPFAM" id="SSF141571">
    <property type="entry name" value="Pentapeptide repeat-like"/>
    <property type="match status" value="1"/>
</dbReference>
<reference evidence="2 3" key="1">
    <citation type="submission" date="2007-03" db="EMBL/GenBank/DDBJ databases">
        <authorList>
            <person name="Stal L."/>
            <person name="Ferriera S."/>
            <person name="Johnson J."/>
            <person name="Kravitz S."/>
            <person name="Beeson K."/>
            <person name="Sutton G."/>
            <person name="Rogers Y.-H."/>
            <person name="Friedman R."/>
            <person name="Frazier M."/>
            <person name="Venter J.C."/>
        </authorList>
    </citation>
    <scope>NUCLEOTIDE SEQUENCE [LARGE SCALE GENOMIC DNA]</scope>
    <source>
        <strain evidence="2 3">CCY0110</strain>
    </source>
</reference>
<organism evidence="2 3">
    <name type="scientific">Crocosphaera chwakensis CCY0110</name>
    <dbReference type="NCBI Taxonomy" id="391612"/>
    <lineage>
        <taxon>Bacteria</taxon>
        <taxon>Bacillati</taxon>
        <taxon>Cyanobacteriota</taxon>
        <taxon>Cyanophyceae</taxon>
        <taxon>Oscillatoriophycideae</taxon>
        <taxon>Chroococcales</taxon>
        <taxon>Aphanothecaceae</taxon>
        <taxon>Crocosphaera</taxon>
        <taxon>Crocosphaera chwakensis</taxon>
    </lineage>
</organism>
<accession>A3IKL0</accession>
<evidence type="ECO:0000313" key="2">
    <source>
        <dbReference type="EMBL" id="EAZ93199.1"/>
    </source>
</evidence>
<sequence>MLSDKKKRMVSIKVSELQQRYKMGDRNFSYLDLRGLNLEKINLEEANLEGSDLQGANLENANLKRTNLVNCNFYRANVYGANLSYADLSYANLKEANFHRTRIEEARLDHVCVERTDFTEAYIKKVSVRCVKFVKTDLTDAILIDVNLGQAYFFEVYYSKLTKLTNCFKTEQSDLFKFLS</sequence>
<comment type="caution">
    <text evidence="2">The sequence shown here is derived from an EMBL/GenBank/DDBJ whole genome shotgun (WGS) entry which is preliminary data.</text>
</comment>
<evidence type="ECO:0000313" key="3">
    <source>
        <dbReference type="Proteomes" id="UP000003781"/>
    </source>
</evidence>
<name>A3IKL0_9CHRO</name>
<evidence type="ECO:0000256" key="1">
    <source>
        <dbReference type="ARBA" id="ARBA00022737"/>
    </source>
</evidence>